<evidence type="ECO:0000313" key="3">
    <source>
        <dbReference type="EMBL" id="CAH9056729.1"/>
    </source>
</evidence>
<dbReference type="EMBL" id="CAMAPC010000005">
    <property type="protein sequence ID" value="CAH9056729.1"/>
    <property type="molecule type" value="Genomic_DNA"/>
</dbReference>
<feature type="domain" description="NodB homology" evidence="1">
    <location>
        <begin position="3"/>
        <end position="69"/>
    </location>
</feature>
<evidence type="ECO:0000313" key="2">
    <source>
        <dbReference type="EMBL" id="CAH9052793.1"/>
    </source>
</evidence>
<sequence length="76" mass="8878">MVSFGDAYAESWWKRANQLFEAFDMKAIYYVNADLVLQKGQKHYIDQLFRKGNIIGHHSCSHQFARTYKGDYIKGA</sequence>
<proteinExistence type="predicted"/>
<dbReference type="Proteomes" id="UP001152467">
    <property type="component" value="Unassembled WGS sequence"/>
</dbReference>
<dbReference type="InterPro" id="IPR011330">
    <property type="entry name" value="Glyco_hydro/deAcase_b/a-brl"/>
</dbReference>
<dbReference type="SUPFAM" id="SSF88713">
    <property type="entry name" value="Glycoside hydrolase/deacetylase"/>
    <property type="match status" value="1"/>
</dbReference>
<evidence type="ECO:0000313" key="5">
    <source>
        <dbReference type="Proteomes" id="UP001152485"/>
    </source>
</evidence>
<keyword evidence="4" id="KW-1185">Reference proteome</keyword>
<protein>
    <recommendedName>
        <fullName evidence="1">NodB homology domain-containing protein</fullName>
    </recommendedName>
</protein>
<dbReference type="GO" id="GO:0005975">
    <property type="term" value="P:carbohydrate metabolic process"/>
    <property type="evidence" value="ECO:0007669"/>
    <property type="project" value="InterPro"/>
</dbReference>
<comment type="caution">
    <text evidence="3">The sequence shown here is derived from an EMBL/GenBank/DDBJ whole genome shotgun (WGS) entry which is preliminary data.</text>
</comment>
<dbReference type="Proteomes" id="UP001152485">
    <property type="component" value="Unassembled WGS sequence"/>
</dbReference>
<organism evidence="3 4">
    <name type="scientific">Pseudoalteromonas holothuriae</name>
    <dbReference type="NCBI Taxonomy" id="2963714"/>
    <lineage>
        <taxon>Bacteria</taxon>
        <taxon>Pseudomonadati</taxon>
        <taxon>Pseudomonadota</taxon>
        <taxon>Gammaproteobacteria</taxon>
        <taxon>Alteromonadales</taxon>
        <taxon>Pseudoalteromonadaceae</taxon>
        <taxon>Pseudoalteromonas</taxon>
    </lineage>
</organism>
<name>A0A9W4QX83_9GAMM</name>
<reference evidence="3 5" key="1">
    <citation type="submission" date="2022-07" db="EMBL/GenBank/DDBJ databases">
        <authorList>
            <person name="Criscuolo A."/>
        </authorList>
    </citation>
    <scope>NUCLEOTIDE SEQUENCE</scope>
    <source>
        <strain evidence="5">CIP 111951</strain>
        <strain evidence="3">CIP111854</strain>
        <strain evidence="2">CIP111951</strain>
    </source>
</reference>
<gene>
    <name evidence="3" type="ORF">PSECIP111854_01852</name>
    <name evidence="2" type="ORF">PSECIP111951_00690</name>
</gene>
<dbReference type="GO" id="GO:0016810">
    <property type="term" value="F:hydrolase activity, acting on carbon-nitrogen (but not peptide) bonds"/>
    <property type="evidence" value="ECO:0007669"/>
    <property type="project" value="InterPro"/>
</dbReference>
<dbReference type="Pfam" id="PF01522">
    <property type="entry name" value="Polysacc_deac_1"/>
    <property type="match status" value="1"/>
</dbReference>
<evidence type="ECO:0000313" key="4">
    <source>
        <dbReference type="Proteomes" id="UP001152467"/>
    </source>
</evidence>
<dbReference type="AlphaFoldDB" id="A0A9W4QX83"/>
<evidence type="ECO:0000259" key="1">
    <source>
        <dbReference type="Pfam" id="PF01522"/>
    </source>
</evidence>
<accession>A0A9W4QX83</accession>
<dbReference type="InterPro" id="IPR002509">
    <property type="entry name" value="NODB_dom"/>
</dbReference>
<dbReference type="EMBL" id="CAMAPD010000003">
    <property type="protein sequence ID" value="CAH9052793.1"/>
    <property type="molecule type" value="Genomic_DNA"/>
</dbReference>
<dbReference type="Gene3D" id="3.20.20.370">
    <property type="entry name" value="Glycoside hydrolase/deacetylase"/>
    <property type="match status" value="1"/>
</dbReference>